<keyword evidence="4 6" id="KW-0949">S-adenosyl-L-methionine</keyword>
<dbReference type="PANTHER" id="PTHR42971:SF1">
    <property type="entry name" value="TRNA (CYTIDINE(34)-2'-O)-METHYLTRANSFERASE"/>
    <property type="match status" value="1"/>
</dbReference>
<dbReference type="InterPro" id="IPR001537">
    <property type="entry name" value="SpoU_MeTrfase"/>
</dbReference>
<comment type="function">
    <text evidence="6">Methylates the ribose at the nucleotide 34 wobble position in the two leucyl isoacceptors tRNA(Leu)(CmAA) and tRNA(Leu)(cmnm5UmAA). Catalyzes the methyl transfer from S-adenosyl-L-methionine to the 2'-OH of the wobble nucleotide.</text>
</comment>
<keyword evidence="5 6" id="KW-0819">tRNA processing</keyword>
<feature type="domain" description="tRNA/rRNA methyltransferase SpoU type" evidence="8">
    <location>
        <begin position="25"/>
        <end position="166"/>
    </location>
</feature>
<keyword evidence="3 6" id="KW-0808">Transferase</keyword>
<gene>
    <name evidence="6" type="primary">trmL</name>
    <name evidence="9" type="ORF">BURPS305_4843</name>
</gene>
<proteinExistence type="inferred from homology"/>
<comment type="subcellular location">
    <subcellularLocation>
        <location evidence="6">Cytoplasm</location>
    </subcellularLocation>
</comment>
<keyword evidence="2 6" id="KW-0489">Methyltransferase</keyword>
<dbReference type="EMBL" id="AAYX01000004">
    <property type="protein sequence ID" value="EBA48712.1"/>
    <property type="molecule type" value="Genomic_DNA"/>
</dbReference>
<keyword evidence="1 6" id="KW-0963">Cytoplasm</keyword>
<dbReference type="GO" id="GO:0030488">
    <property type="term" value="P:tRNA methylation"/>
    <property type="evidence" value="ECO:0007669"/>
    <property type="project" value="UniProtKB-UniRule"/>
</dbReference>
<dbReference type="AlphaFoldDB" id="A0ABF7PHA9"/>
<dbReference type="HAMAP" id="MF_01885">
    <property type="entry name" value="tRNA_methyltr_TrmL"/>
    <property type="match status" value="1"/>
</dbReference>
<accession>A0ABF7PHA9</accession>
<evidence type="ECO:0000256" key="2">
    <source>
        <dbReference type="ARBA" id="ARBA00022603"/>
    </source>
</evidence>
<dbReference type="GO" id="GO:0042802">
    <property type="term" value="F:identical protein binding"/>
    <property type="evidence" value="ECO:0007669"/>
    <property type="project" value="UniProtKB-ARBA"/>
</dbReference>
<dbReference type="PIRSF" id="PIRSF029256">
    <property type="entry name" value="SpoU_TrmH_prd"/>
    <property type="match status" value="1"/>
</dbReference>
<evidence type="ECO:0000259" key="8">
    <source>
        <dbReference type="Pfam" id="PF00588"/>
    </source>
</evidence>
<dbReference type="InterPro" id="IPR016914">
    <property type="entry name" value="TrmL"/>
</dbReference>
<evidence type="ECO:0000256" key="1">
    <source>
        <dbReference type="ARBA" id="ARBA00022490"/>
    </source>
</evidence>
<dbReference type="PANTHER" id="PTHR42971">
    <property type="entry name" value="TRNA (CYTIDINE(34)-2'-O)-METHYLTRANSFERASE"/>
    <property type="match status" value="1"/>
</dbReference>
<feature type="binding site" evidence="6 7">
    <location>
        <position position="125"/>
    </location>
    <ligand>
        <name>S-adenosyl-L-methionine</name>
        <dbReference type="ChEBI" id="CHEBI:59789"/>
    </ligand>
</feature>
<evidence type="ECO:0000313" key="9">
    <source>
        <dbReference type="EMBL" id="EBA48712.1"/>
    </source>
</evidence>
<dbReference type="CDD" id="cd18094">
    <property type="entry name" value="SpoU-like_TrmL"/>
    <property type="match status" value="1"/>
</dbReference>
<comment type="catalytic activity">
    <reaction evidence="6">
        <text>cytidine(34) in tRNA + S-adenosyl-L-methionine = 2'-O-methylcytidine(34) in tRNA + S-adenosyl-L-homocysteine + H(+)</text>
        <dbReference type="Rhea" id="RHEA:43084"/>
        <dbReference type="Rhea" id="RHEA-COMP:10331"/>
        <dbReference type="Rhea" id="RHEA-COMP:10332"/>
        <dbReference type="ChEBI" id="CHEBI:15378"/>
        <dbReference type="ChEBI" id="CHEBI:57856"/>
        <dbReference type="ChEBI" id="CHEBI:59789"/>
        <dbReference type="ChEBI" id="CHEBI:74495"/>
        <dbReference type="ChEBI" id="CHEBI:82748"/>
        <dbReference type="EC" id="2.1.1.207"/>
    </reaction>
</comment>
<evidence type="ECO:0000256" key="3">
    <source>
        <dbReference type="ARBA" id="ARBA00022679"/>
    </source>
</evidence>
<dbReference type="Gene3D" id="3.40.1280.10">
    <property type="match status" value="1"/>
</dbReference>
<feature type="binding site" evidence="6 7">
    <location>
        <position position="147"/>
    </location>
    <ligand>
        <name>S-adenosyl-L-methionine</name>
        <dbReference type="ChEBI" id="CHEBI:59789"/>
    </ligand>
</feature>
<dbReference type="InterPro" id="IPR029026">
    <property type="entry name" value="tRNA_m1G_MTases_N"/>
</dbReference>
<comment type="caution">
    <text evidence="6">Lacks conserved residue(s) required for the propagation of feature annotation.</text>
</comment>
<dbReference type="GO" id="GO:0008175">
    <property type="term" value="F:tRNA methyltransferase activity"/>
    <property type="evidence" value="ECO:0007669"/>
    <property type="project" value="UniProtKB-UniRule"/>
</dbReference>
<sequence length="179" mass="20331">MTARRVRRRIHTHSHAFHRSNRIMFNVVLVEPEIPPNTGNVIRLCANTGARLHLIEPLGFPLDDAKMRRAGLDYHEYAQMRVHRDWDAFVAAEAPDPARMFAFTTRGSGRFHDRAFEPGDWFVFGAETRGLAPALVDRFAPEQRVRLPMRPGNRSLNLSNTVAVVVFEAWRQAGFEGGA</sequence>
<dbReference type="GO" id="GO:0005737">
    <property type="term" value="C:cytoplasm"/>
    <property type="evidence" value="ECO:0007669"/>
    <property type="project" value="UniProtKB-SubCell"/>
</dbReference>
<evidence type="ECO:0000256" key="7">
    <source>
        <dbReference type="PIRSR" id="PIRSR029256-1"/>
    </source>
</evidence>
<dbReference type="SUPFAM" id="SSF75217">
    <property type="entry name" value="alpha/beta knot"/>
    <property type="match status" value="1"/>
</dbReference>
<comment type="catalytic activity">
    <reaction evidence="6">
        <text>5-carboxymethylaminomethyluridine(34) in tRNA(Leu) + S-adenosyl-L-methionine = 5-carboxymethylaminomethyl-2'-O-methyluridine(34) in tRNA(Leu) + S-adenosyl-L-homocysteine + H(+)</text>
        <dbReference type="Rhea" id="RHEA:43088"/>
        <dbReference type="Rhea" id="RHEA-COMP:10333"/>
        <dbReference type="Rhea" id="RHEA-COMP:10334"/>
        <dbReference type="ChEBI" id="CHEBI:15378"/>
        <dbReference type="ChEBI" id="CHEBI:57856"/>
        <dbReference type="ChEBI" id="CHEBI:59789"/>
        <dbReference type="ChEBI" id="CHEBI:74508"/>
        <dbReference type="ChEBI" id="CHEBI:74511"/>
        <dbReference type="EC" id="2.1.1.207"/>
    </reaction>
</comment>
<comment type="similarity">
    <text evidence="6">Belongs to the class IV-like SAM-binding methyltransferase superfamily. RNA methyltransferase TrmH family. TrmL subfamily.</text>
</comment>
<feature type="binding site" evidence="6 7">
    <location>
        <position position="155"/>
    </location>
    <ligand>
        <name>S-adenosyl-L-methionine</name>
        <dbReference type="ChEBI" id="CHEBI:59789"/>
    </ligand>
</feature>
<comment type="subunit">
    <text evidence="6">Homodimer.</text>
</comment>
<dbReference type="NCBIfam" id="TIGR00185">
    <property type="entry name" value="tRNA_yibK_trmL"/>
    <property type="match status" value="1"/>
</dbReference>
<organism evidence="9">
    <name type="scientific">Burkholderia pseudomallei 305</name>
    <dbReference type="NCBI Taxonomy" id="425067"/>
    <lineage>
        <taxon>Bacteria</taxon>
        <taxon>Pseudomonadati</taxon>
        <taxon>Pseudomonadota</taxon>
        <taxon>Betaproteobacteria</taxon>
        <taxon>Burkholderiales</taxon>
        <taxon>Burkholderiaceae</taxon>
        <taxon>Burkholderia</taxon>
        <taxon>pseudomallei group</taxon>
    </lineage>
</organism>
<evidence type="ECO:0000256" key="6">
    <source>
        <dbReference type="HAMAP-Rule" id="MF_01885"/>
    </source>
</evidence>
<reference evidence="9" key="1">
    <citation type="submission" date="2007-03" db="EMBL/GenBank/DDBJ databases">
        <authorList>
            <person name="Nelson W.C."/>
            <person name="Wagner D."/>
            <person name="Currie B."/>
            <person name="Tuanyok A."/>
            <person name="Mayo M."/>
            <person name="Schupp J."/>
            <person name="Lum G."/>
            <person name="Keim P."/>
            <person name="Brettin T."/>
        </authorList>
    </citation>
    <scope>NUCLEOTIDE SEQUENCE</scope>
    <source>
        <strain evidence="9">305</strain>
    </source>
</reference>
<dbReference type="Pfam" id="PF00588">
    <property type="entry name" value="SpoU_methylase"/>
    <property type="match status" value="1"/>
</dbReference>
<protein>
    <recommendedName>
        <fullName evidence="6">tRNA (cytidine(34)-2'-O)-methyltransferase</fullName>
        <ecNumber evidence="6">2.1.1.207</ecNumber>
    </recommendedName>
    <alternativeName>
        <fullName evidence="6">tRNA (cytidine/uridine-2'-O-)-methyltransferase TrmL</fullName>
    </alternativeName>
</protein>
<evidence type="ECO:0000256" key="5">
    <source>
        <dbReference type="ARBA" id="ARBA00022694"/>
    </source>
</evidence>
<name>A0ABF7PHA9_BURPE</name>
<comment type="caution">
    <text evidence="9">The sequence shown here is derived from an EMBL/GenBank/DDBJ whole genome shotgun (WGS) entry which is preliminary data.</text>
</comment>
<dbReference type="EC" id="2.1.1.207" evidence="6"/>
<dbReference type="FunFam" id="3.40.1280.10:FF:000002">
    <property type="entry name" value="Peptidylprolyl isomerase"/>
    <property type="match status" value="1"/>
</dbReference>
<dbReference type="InterPro" id="IPR029028">
    <property type="entry name" value="Alpha/beta_knot_MTases"/>
</dbReference>
<evidence type="ECO:0000256" key="4">
    <source>
        <dbReference type="ARBA" id="ARBA00022691"/>
    </source>
</evidence>
<dbReference type="GO" id="GO:0008757">
    <property type="term" value="F:S-adenosylmethionine-dependent methyltransferase activity"/>
    <property type="evidence" value="ECO:0007669"/>
    <property type="project" value="UniProtKB-UniRule"/>
</dbReference>